<reference evidence="3 4" key="1">
    <citation type="submission" date="2024-09" db="EMBL/GenBank/DDBJ databases">
        <title>Draft genome sequence of Candidatus Magnetaquicoccaceae bacterium FCR-1.</title>
        <authorList>
            <person name="Shimoshige H."/>
            <person name="Shimamura S."/>
            <person name="Taoka A."/>
            <person name="Kobayashi H."/>
            <person name="Maekawa T."/>
        </authorList>
    </citation>
    <scope>NUCLEOTIDE SEQUENCE [LARGE SCALE GENOMIC DNA]</scope>
    <source>
        <strain evidence="3 4">FCR-1</strain>
    </source>
</reference>
<protein>
    <recommendedName>
        <fullName evidence="2">Glutamine amidotransferase domain-containing protein</fullName>
    </recommendedName>
</protein>
<dbReference type="PANTHER" id="PTHR42695">
    <property type="entry name" value="GLUTAMINE AMIDOTRANSFERASE YLR126C-RELATED"/>
    <property type="match status" value="1"/>
</dbReference>
<evidence type="ECO:0000313" key="4">
    <source>
        <dbReference type="Proteomes" id="UP001628193"/>
    </source>
</evidence>
<dbReference type="InterPro" id="IPR044992">
    <property type="entry name" value="ChyE-like"/>
</dbReference>
<evidence type="ECO:0000256" key="1">
    <source>
        <dbReference type="SAM" id="MobiDB-lite"/>
    </source>
</evidence>
<dbReference type="Proteomes" id="UP001628193">
    <property type="component" value="Unassembled WGS sequence"/>
</dbReference>
<dbReference type="EMBL" id="BAAFGK010000004">
    <property type="protein sequence ID" value="GAB0057989.1"/>
    <property type="molecule type" value="Genomic_DNA"/>
</dbReference>
<dbReference type="InterPro" id="IPR017926">
    <property type="entry name" value="GATASE"/>
</dbReference>
<comment type="caution">
    <text evidence="3">The sequence shown here is derived from an EMBL/GenBank/DDBJ whole genome shotgun (WGS) entry which is preliminary data.</text>
</comment>
<proteinExistence type="predicted"/>
<dbReference type="Pfam" id="PF00117">
    <property type="entry name" value="GATase"/>
    <property type="match status" value="1"/>
</dbReference>
<dbReference type="PROSITE" id="PS51273">
    <property type="entry name" value="GATASE_TYPE_1"/>
    <property type="match status" value="1"/>
</dbReference>
<sequence>MEIGYLSVGTPPKPLTERFGEYPAMYQRMLADVLPEARLRIFEVREGKLPDSVHTCDGYICPGSDDSVYHPLPWLPPLMAFIRAVHAAAHPFVGICFGHQLLAQSLGGSVERASGGLRLGTRRIEITAPTPWMVPCQTVLHLPFAHRDQVIRLPPDGQTLATSDNCPCAMFQAGEASLGIQGHPEFDHPYMQALIELPRPEKERTEVEMARKRLALDVDNQLVAEWIAGFFRARGSHGHGEANRTGFPQTPNPTNNDHTNRRDR</sequence>
<dbReference type="RefSeq" id="WP_420905671.1">
    <property type="nucleotide sequence ID" value="NZ_BAAFGK010000004.1"/>
</dbReference>
<feature type="compositionally biased region" description="Polar residues" evidence="1">
    <location>
        <begin position="246"/>
        <end position="257"/>
    </location>
</feature>
<dbReference type="Gene3D" id="3.40.50.880">
    <property type="match status" value="1"/>
</dbReference>
<evidence type="ECO:0000313" key="3">
    <source>
        <dbReference type="EMBL" id="GAB0057989.1"/>
    </source>
</evidence>
<dbReference type="SUPFAM" id="SSF52317">
    <property type="entry name" value="Class I glutamine amidotransferase-like"/>
    <property type="match status" value="1"/>
</dbReference>
<feature type="domain" description="Glutamine amidotransferase" evidence="2">
    <location>
        <begin position="56"/>
        <end position="188"/>
    </location>
</feature>
<gene>
    <name evidence="3" type="ORF">SIID45300_02324</name>
</gene>
<dbReference type="InterPro" id="IPR029062">
    <property type="entry name" value="Class_I_gatase-like"/>
</dbReference>
<dbReference type="PANTHER" id="PTHR42695:SF5">
    <property type="entry name" value="GLUTAMINE AMIDOTRANSFERASE YLR126C-RELATED"/>
    <property type="match status" value="1"/>
</dbReference>
<feature type="region of interest" description="Disordered" evidence="1">
    <location>
        <begin position="238"/>
        <end position="264"/>
    </location>
</feature>
<evidence type="ECO:0000259" key="2">
    <source>
        <dbReference type="Pfam" id="PF00117"/>
    </source>
</evidence>
<name>A0ABQ0CAS3_9PROT</name>
<dbReference type="CDD" id="cd01741">
    <property type="entry name" value="GATase1_1"/>
    <property type="match status" value="1"/>
</dbReference>
<organism evidence="3 4">
    <name type="scientific">Candidatus Magnetaquiglobus chichijimensis</name>
    <dbReference type="NCBI Taxonomy" id="3141448"/>
    <lineage>
        <taxon>Bacteria</taxon>
        <taxon>Pseudomonadati</taxon>
        <taxon>Pseudomonadota</taxon>
        <taxon>Magnetococcia</taxon>
        <taxon>Magnetococcales</taxon>
        <taxon>Candidatus Magnetaquicoccaceae</taxon>
        <taxon>Candidatus Magnetaquiglobus</taxon>
    </lineage>
</organism>
<accession>A0ABQ0CAS3</accession>
<keyword evidence="4" id="KW-1185">Reference proteome</keyword>